<dbReference type="InterPro" id="IPR011701">
    <property type="entry name" value="MFS"/>
</dbReference>
<evidence type="ECO:0000256" key="4">
    <source>
        <dbReference type="ARBA" id="ARBA00022475"/>
    </source>
</evidence>
<reference evidence="11 12" key="1">
    <citation type="submission" date="2023-01" db="EMBL/GenBank/DDBJ databases">
        <title>Vibrio sp. KJ40-1 sp.nov, isolated from marine algae.</title>
        <authorList>
            <person name="Butt M."/>
            <person name="Kim J.M.J."/>
            <person name="Jeon C.O.C."/>
        </authorList>
    </citation>
    <scope>NUCLEOTIDE SEQUENCE [LARGE SCALE GENOMIC DNA]</scope>
    <source>
        <strain evidence="11 12">KJ40-1</strain>
    </source>
</reference>
<dbReference type="InterPro" id="IPR020846">
    <property type="entry name" value="MFS_dom"/>
</dbReference>
<keyword evidence="5" id="KW-0762">Sugar transport</keyword>
<keyword evidence="4" id="KW-1003">Cell membrane</keyword>
<evidence type="ECO:0000259" key="10">
    <source>
        <dbReference type="PROSITE" id="PS50850"/>
    </source>
</evidence>
<evidence type="ECO:0000256" key="5">
    <source>
        <dbReference type="ARBA" id="ARBA00022597"/>
    </source>
</evidence>
<feature type="transmembrane region" description="Helical" evidence="9">
    <location>
        <begin position="33"/>
        <end position="58"/>
    </location>
</feature>
<gene>
    <name evidence="11" type="ORF">PGX00_15335</name>
</gene>
<keyword evidence="3" id="KW-0813">Transport</keyword>
<dbReference type="EMBL" id="JAQLOI010000003">
    <property type="protein sequence ID" value="MDB1124930.1"/>
    <property type="molecule type" value="Genomic_DNA"/>
</dbReference>
<accession>A0ABT4YTZ0</accession>
<dbReference type="Gene3D" id="1.20.1250.20">
    <property type="entry name" value="MFS general substrate transporter like domains"/>
    <property type="match status" value="1"/>
</dbReference>
<dbReference type="PANTHER" id="PTHR23535">
    <property type="entry name" value="SUGAR EFFLUX TRANSPORTER A-RELATED"/>
    <property type="match status" value="1"/>
</dbReference>
<feature type="transmembrane region" description="Helical" evidence="9">
    <location>
        <begin position="132"/>
        <end position="150"/>
    </location>
</feature>
<dbReference type="PROSITE" id="PS50850">
    <property type="entry name" value="MFS"/>
    <property type="match status" value="1"/>
</dbReference>
<feature type="transmembrane region" description="Helical" evidence="9">
    <location>
        <begin position="162"/>
        <end position="182"/>
    </location>
</feature>
<dbReference type="Proteomes" id="UP001210678">
    <property type="component" value="Unassembled WGS sequence"/>
</dbReference>
<comment type="subcellular location">
    <subcellularLocation>
        <location evidence="1">Cell membrane</location>
        <topology evidence="1">Multi-pass membrane protein</topology>
    </subcellularLocation>
</comment>
<evidence type="ECO:0000313" key="11">
    <source>
        <dbReference type="EMBL" id="MDB1124930.1"/>
    </source>
</evidence>
<keyword evidence="6 9" id="KW-0812">Transmembrane</keyword>
<dbReference type="InterPro" id="IPR036259">
    <property type="entry name" value="MFS_trans_sf"/>
</dbReference>
<evidence type="ECO:0000256" key="9">
    <source>
        <dbReference type="SAM" id="Phobius"/>
    </source>
</evidence>
<feature type="transmembrane region" description="Helical" evidence="9">
    <location>
        <begin position="70"/>
        <end position="90"/>
    </location>
</feature>
<sequence length="210" mass="23155">MIVIIFVLFQLKQPQKPIGNNEAVQTDKLPRHIWFLVISIMFANMANSAYINAIPIYLTKELGVATSFPGILFGITAAIEIPAMLYSVTWAQRFGKVTVMKWGFVVALLFYASMYFSTSLAAFIILQLLNGLFFGIFVGLGITLMQDFAPNGIGKASAIYSNAMLLGTMIGTSSMGLMSQFFGFKSPLLLSLFSVFISLCAMLSFERFSK</sequence>
<comment type="similarity">
    <text evidence="2">Belongs to the major facilitator superfamily. Set transporter family.</text>
</comment>
<organism evidence="11 12">
    <name type="scientific">Vibrio algarum</name>
    <dbReference type="NCBI Taxonomy" id="3020714"/>
    <lineage>
        <taxon>Bacteria</taxon>
        <taxon>Pseudomonadati</taxon>
        <taxon>Pseudomonadota</taxon>
        <taxon>Gammaproteobacteria</taxon>
        <taxon>Vibrionales</taxon>
        <taxon>Vibrionaceae</taxon>
        <taxon>Vibrio</taxon>
    </lineage>
</organism>
<evidence type="ECO:0000313" key="12">
    <source>
        <dbReference type="Proteomes" id="UP001210678"/>
    </source>
</evidence>
<keyword evidence="8 9" id="KW-0472">Membrane</keyword>
<evidence type="ECO:0000256" key="2">
    <source>
        <dbReference type="ARBA" id="ARBA00006523"/>
    </source>
</evidence>
<evidence type="ECO:0000256" key="3">
    <source>
        <dbReference type="ARBA" id="ARBA00022448"/>
    </source>
</evidence>
<evidence type="ECO:0000256" key="1">
    <source>
        <dbReference type="ARBA" id="ARBA00004651"/>
    </source>
</evidence>
<keyword evidence="12" id="KW-1185">Reference proteome</keyword>
<dbReference type="SUPFAM" id="SSF103473">
    <property type="entry name" value="MFS general substrate transporter"/>
    <property type="match status" value="1"/>
</dbReference>
<dbReference type="Pfam" id="PF07690">
    <property type="entry name" value="MFS_1"/>
    <property type="match status" value="1"/>
</dbReference>
<comment type="caution">
    <text evidence="11">The sequence shown here is derived from an EMBL/GenBank/DDBJ whole genome shotgun (WGS) entry which is preliminary data.</text>
</comment>
<feature type="transmembrane region" description="Helical" evidence="9">
    <location>
        <begin position="102"/>
        <end position="126"/>
    </location>
</feature>
<feature type="domain" description="Major facilitator superfamily (MFS) profile" evidence="10">
    <location>
        <begin position="33"/>
        <end position="210"/>
    </location>
</feature>
<name>A0ABT4YTZ0_9VIBR</name>
<evidence type="ECO:0000256" key="6">
    <source>
        <dbReference type="ARBA" id="ARBA00022692"/>
    </source>
</evidence>
<evidence type="ECO:0000256" key="7">
    <source>
        <dbReference type="ARBA" id="ARBA00022989"/>
    </source>
</evidence>
<protein>
    <submittedName>
        <fullName evidence="11">MFS transporter</fullName>
    </submittedName>
</protein>
<feature type="transmembrane region" description="Helical" evidence="9">
    <location>
        <begin position="188"/>
        <end position="205"/>
    </location>
</feature>
<proteinExistence type="inferred from homology"/>
<keyword evidence="7 9" id="KW-1133">Transmembrane helix</keyword>
<evidence type="ECO:0000256" key="8">
    <source>
        <dbReference type="ARBA" id="ARBA00023136"/>
    </source>
</evidence>
<dbReference type="PANTHER" id="PTHR23535:SF2">
    <property type="entry name" value="SUGAR EFFLUX TRANSPORTER A-RELATED"/>
    <property type="match status" value="1"/>
</dbReference>